<reference evidence="2" key="1">
    <citation type="submission" date="2020-05" db="EMBL/GenBank/DDBJ databases">
        <authorList>
            <person name="Chiriac C."/>
            <person name="Salcher M."/>
            <person name="Ghai R."/>
            <person name="Kavagutti S V."/>
        </authorList>
    </citation>
    <scope>NUCLEOTIDE SEQUENCE</scope>
</reference>
<name>A0A6J6J3H8_9ZZZZ</name>
<accession>A0A6J6J3H8</accession>
<dbReference type="AlphaFoldDB" id="A0A6J6J3H8"/>
<proteinExistence type="predicted"/>
<dbReference type="GO" id="GO:0003677">
    <property type="term" value="F:DNA binding"/>
    <property type="evidence" value="ECO:0007669"/>
    <property type="project" value="InterPro"/>
</dbReference>
<dbReference type="InterPro" id="IPR053812">
    <property type="entry name" value="HTH_Sigma70_ECF-like"/>
</dbReference>
<dbReference type="GO" id="GO:0006355">
    <property type="term" value="P:regulation of DNA-templated transcription"/>
    <property type="evidence" value="ECO:0007669"/>
    <property type="project" value="InterPro"/>
</dbReference>
<evidence type="ECO:0000313" key="2">
    <source>
        <dbReference type="EMBL" id="CAB4631587.1"/>
    </source>
</evidence>
<protein>
    <submittedName>
        <fullName evidence="2">Unannotated protein</fullName>
    </submittedName>
</protein>
<dbReference type="SUPFAM" id="SSF46894">
    <property type="entry name" value="C-terminal effector domain of the bipartite response regulators"/>
    <property type="match status" value="1"/>
</dbReference>
<dbReference type="EMBL" id="CAEZVG010000101">
    <property type="protein sequence ID" value="CAB4631587.1"/>
    <property type="molecule type" value="Genomic_DNA"/>
</dbReference>
<evidence type="ECO:0000259" key="1">
    <source>
        <dbReference type="Pfam" id="PF07638"/>
    </source>
</evidence>
<dbReference type="Gene3D" id="3.40.50.2300">
    <property type="match status" value="1"/>
</dbReference>
<feature type="domain" description="RNA polymerase sigma-70 ECF-like HTH" evidence="1">
    <location>
        <begin position="23"/>
        <end position="166"/>
    </location>
</feature>
<dbReference type="InterPro" id="IPR016032">
    <property type="entry name" value="Sig_transdc_resp-reg_C-effctor"/>
</dbReference>
<dbReference type="Pfam" id="PF07638">
    <property type="entry name" value="Sigma70_ECF"/>
    <property type="match status" value="1"/>
</dbReference>
<sequence length="167" mass="19067">MAWADDVSPEQWQEWMALAKKLSGAKKQATSLGYEDYAAQAIEKLIELPTRPANIEGWLALTIKRQYIDRFRKIQARGGASNRELSDDQWEEEMVIFAVGSPSALVQRQESVNEVLALLTDKEREILIMAAAGYDNHEIANYLNYRTNKIVATRIQQIREKVRNALT</sequence>
<organism evidence="2">
    <name type="scientific">freshwater metagenome</name>
    <dbReference type="NCBI Taxonomy" id="449393"/>
    <lineage>
        <taxon>unclassified sequences</taxon>
        <taxon>metagenomes</taxon>
        <taxon>ecological metagenomes</taxon>
    </lineage>
</organism>
<gene>
    <name evidence="2" type="ORF">UFOPK1946_01165</name>
</gene>